<sequence>MAERADRLAGCLARALAERPVLCDLISAQDAVLERNVSPQVAVQYKRAAIANAQALAGRVAAHLPELGAEGAFRFIAGTIMVTGAVWAHAHPSAAMLAAYEQDPSPAALRLDFTTTLRETLEVLLARAARA</sequence>
<dbReference type="EMBL" id="CP165727">
    <property type="protein sequence ID" value="XDV62983.1"/>
    <property type="molecule type" value="Genomic_DNA"/>
</dbReference>
<proteinExistence type="predicted"/>
<dbReference type="AlphaFoldDB" id="A0AB39XYQ3"/>
<dbReference type="InterPro" id="IPR041483">
    <property type="entry name" value="TetR_C_34"/>
</dbReference>
<gene>
    <name evidence="2" type="ORF">AB5J51_08575</name>
</gene>
<dbReference type="Pfam" id="PF17929">
    <property type="entry name" value="TetR_C_34"/>
    <property type="match status" value="1"/>
</dbReference>
<dbReference type="Gene3D" id="1.10.357.10">
    <property type="entry name" value="Tetracycline Repressor, domain 2"/>
    <property type="match status" value="1"/>
</dbReference>
<feature type="domain" description="Tetracyclin repressor-like C-terminal" evidence="1">
    <location>
        <begin position="8"/>
        <end position="125"/>
    </location>
</feature>
<accession>A0AB39XYQ3</accession>
<reference evidence="2" key="1">
    <citation type="submission" date="2024-08" db="EMBL/GenBank/DDBJ databases">
        <authorList>
            <person name="Yu S.T."/>
        </authorList>
    </citation>
    <scope>NUCLEOTIDE SEQUENCE</scope>
    <source>
        <strain evidence="2">R33</strain>
    </source>
</reference>
<evidence type="ECO:0000313" key="2">
    <source>
        <dbReference type="EMBL" id="XDV62983.1"/>
    </source>
</evidence>
<organism evidence="2">
    <name type="scientific">Streptomyces sp. R33</name>
    <dbReference type="NCBI Taxonomy" id="3238629"/>
    <lineage>
        <taxon>Bacteria</taxon>
        <taxon>Bacillati</taxon>
        <taxon>Actinomycetota</taxon>
        <taxon>Actinomycetes</taxon>
        <taxon>Kitasatosporales</taxon>
        <taxon>Streptomycetaceae</taxon>
        <taxon>Streptomyces</taxon>
    </lineage>
</organism>
<dbReference type="RefSeq" id="WP_369777346.1">
    <property type="nucleotide sequence ID" value="NZ_CP165727.1"/>
</dbReference>
<name>A0AB39XYQ3_9ACTN</name>
<protein>
    <recommendedName>
        <fullName evidence="1">Tetracyclin repressor-like C-terminal domain-containing protein</fullName>
    </recommendedName>
</protein>
<evidence type="ECO:0000259" key="1">
    <source>
        <dbReference type="Pfam" id="PF17929"/>
    </source>
</evidence>